<reference evidence="10 11" key="1">
    <citation type="submission" date="2022-01" db="EMBL/GenBank/DDBJ databases">
        <authorList>
            <person name="Xiong W."/>
            <person name="Schranz E."/>
        </authorList>
    </citation>
    <scope>NUCLEOTIDE SEQUENCE [LARGE SCALE GENOMIC DNA]</scope>
</reference>
<feature type="compositionally biased region" description="Low complexity" evidence="8">
    <location>
        <begin position="1"/>
        <end position="12"/>
    </location>
</feature>
<accession>A0AAU9PAC9</accession>
<dbReference type="Gene3D" id="3.40.50.720">
    <property type="entry name" value="NAD(P)-binding Rossmann-like Domain"/>
    <property type="match status" value="1"/>
</dbReference>
<gene>
    <name evidence="10" type="ORF">LVIROSA_LOCUS32630</name>
</gene>
<evidence type="ECO:0000256" key="2">
    <source>
        <dbReference type="ARBA" id="ARBA00010308"/>
    </source>
</evidence>
<protein>
    <recommendedName>
        <fullName evidence="9">ALOG domain-containing protein</fullName>
    </recommendedName>
</protein>
<dbReference type="InterPro" id="IPR040222">
    <property type="entry name" value="ALOG"/>
</dbReference>
<keyword evidence="4" id="KW-0805">Transcription regulation</keyword>
<dbReference type="PANTHER" id="PTHR31165">
    <property type="entry name" value="PROTEIN G1-LIKE2"/>
    <property type="match status" value="1"/>
</dbReference>
<feature type="region of interest" description="Disordered" evidence="8">
    <location>
        <begin position="1"/>
        <end position="43"/>
    </location>
</feature>
<name>A0AAU9PAC9_9ASTR</name>
<evidence type="ECO:0000313" key="11">
    <source>
        <dbReference type="Proteomes" id="UP001157418"/>
    </source>
</evidence>
<evidence type="ECO:0000259" key="9">
    <source>
        <dbReference type="PROSITE" id="PS51697"/>
    </source>
</evidence>
<dbReference type="InterPro" id="IPR036291">
    <property type="entry name" value="NAD(P)-bd_dom_sf"/>
</dbReference>
<organism evidence="10 11">
    <name type="scientific">Lactuca virosa</name>
    <dbReference type="NCBI Taxonomy" id="75947"/>
    <lineage>
        <taxon>Eukaryota</taxon>
        <taxon>Viridiplantae</taxon>
        <taxon>Streptophyta</taxon>
        <taxon>Embryophyta</taxon>
        <taxon>Tracheophyta</taxon>
        <taxon>Spermatophyta</taxon>
        <taxon>Magnoliopsida</taxon>
        <taxon>eudicotyledons</taxon>
        <taxon>Gunneridae</taxon>
        <taxon>Pentapetalae</taxon>
        <taxon>asterids</taxon>
        <taxon>campanulids</taxon>
        <taxon>Asterales</taxon>
        <taxon>Asteraceae</taxon>
        <taxon>Cichorioideae</taxon>
        <taxon>Cichorieae</taxon>
        <taxon>Lactucinae</taxon>
        <taxon>Lactuca</taxon>
    </lineage>
</organism>
<dbReference type="GO" id="GO:0009299">
    <property type="term" value="P:mRNA transcription"/>
    <property type="evidence" value="ECO:0007669"/>
    <property type="project" value="TreeGrafter"/>
</dbReference>
<dbReference type="Pfam" id="PF16363">
    <property type="entry name" value="GDP_Man_Dehyd"/>
    <property type="match status" value="1"/>
</dbReference>
<evidence type="ECO:0000256" key="6">
    <source>
        <dbReference type="ARBA" id="ARBA00023163"/>
    </source>
</evidence>
<evidence type="ECO:0000256" key="3">
    <source>
        <dbReference type="ARBA" id="ARBA00022473"/>
    </source>
</evidence>
<evidence type="ECO:0000256" key="4">
    <source>
        <dbReference type="ARBA" id="ARBA00023015"/>
    </source>
</evidence>
<dbReference type="InterPro" id="IPR016040">
    <property type="entry name" value="NAD(P)-bd_dom"/>
</dbReference>
<dbReference type="AlphaFoldDB" id="A0AAU9PAC9"/>
<evidence type="ECO:0000256" key="8">
    <source>
        <dbReference type="SAM" id="MobiDB-lite"/>
    </source>
</evidence>
<dbReference type="PROSITE" id="PS51697">
    <property type="entry name" value="ALOG"/>
    <property type="match status" value="1"/>
</dbReference>
<keyword evidence="6" id="KW-0804">Transcription</keyword>
<dbReference type="Proteomes" id="UP001157418">
    <property type="component" value="Unassembled WGS sequence"/>
</dbReference>
<dbReference type="InterPro" id="IPR006936">
    <property type="entry name" value="ALOG_dom"/>
</dbReference>
<proteinExistence type="inferred from homology"/>
<sequence>MDLASGSGSNDPGPSPTGGPADDSSAVRSTVHTPATTPSRYESQKRRDWNTFLQYLSNHKPPLTLARCSGAHVIEFLKYLDQFGKTKVHVTDCPYFGQPNPPAPCACQLKQAWGSLDALIGRLRAAYEENGGRPESNPFGARAVRMYLREVRESQAKARGIPYEKKRKRPGGGTATAAAMKVSVAVDGGGSGGGGGGGGGGEDDGGAAVAAIYKTMVPGCTIGEIAYTRGSAIEAAGSISGFWNAAFVRGILLLQMQNFNKPRTQPRPNRSYALGGMDHTEPNKKKGFVRKIIFASFLIALCIFMLKQSPSFRSPSRFSRHETRITHVLVTGGAGYIGSHATLRLLKDSYRVTIVDNLSRGNIGAVKVLQDLFPQPGRLQFIYADLGDAKAVNKIFSENAFDAVIHFAAVAYVGESTLDPLK</sequence>
<comment type="similarity">
    <text evidence="2">Belongs to the plant homeotic and developmental regulators ALOG protein family.</text>
</comment>
<evidence type="ECO:0000256" key="1">
    <source>
        <dbReference type="ARBA" id="ARBA00004123"/>
    </source>
</evidence>
<dbReference type="PANTHER" id="PTHR31165:SF59">
    <property type="entry name" value="PROTEIN LIGHT-DEPENDENT SHORT HYPOCOTYLS 6"/>
    <property type="match status" value="1"/>
</dbReference>
<dbReference type="SUPFAM" id="SSF51735">
    <property type="entry name" value="NAD(P)-binding Rossmann-fold domains"/>
    <property type="match status" value="1"/>
</dbReference>
<keyword evidence="5" id="KW-0238">DNA-binding</keyword>
<comment type="caution">
    <text evidence="10">The sequence shown here is derived from an EMBL/GenBank/DDBJ whole genome shotgun (WGS) entry which is preliminary data.</text>
</comment>
<comment type="subcellular location">
    <subcellularLocation>
        <location evidence="1">Nucleus</location>
    </subcellularLocation>
</comment>
<dbReference type="GO" id="GO:0009416">
    <property type="term" value="P:response to light stimulus"/>
    <property type="evidence" value="ECO:0007669"/>
    <property type="project" value="TreeGrafter"/>
</dbReference>
<evidence type="ECO:0000256" key="7">
    <source>
        <dbReference type="ARBA" id="ARBA00023242"/>
    </source>
</evidence>
<dbReference type="GO" id="GO:0005634">
    <property type="term" value="C:nucleus"/>
    <property type="evidence" value="ECO:0007669"/>
    <property type="project" value="UniProtKB-SubCell"/>
</dbReference>
<keyword evidence="11" id="KW-1185">Reference proteome</keyword>
<feature type="domain" description="ALOG" evidence="9">
    <location>
        <begin position="40"/>
        <end position="167"/>
    </location>
</feature>
<dbReference type="Pfam" id="PF04852">
    <property type="entry name" value="ALOG_dom"/>
    <property type="match status" value="1"/>
</dbReference>
<keyword evidence="7" id="KW-0539">Nucleus</keyword>
<dbReference type="GO" id="GO:0003677">
    <property type="term" value="F:DNA binding"/>
    <property type="evidence" value="ECO:0007669"/>
    <property type="project" value="UniProtKB-KW"/>
</dbReference>
<feature type="compositionally biased region" description="Polar residues" evidence="8">
    <location>
        <begin position="26"/>
        <end position="41"/>
    </location>
</feature>
<keyword evidence="3" id="KW-0217">Developmental protein</keyword>
<dbReference type="EMBL" id="CAKMRJ010005523">
    <property type="protein sequence ID" value="CAH1446983.1"/>
    <property type="molecule type" value="Genomic_DNA"/>
</dbReference>
<evidence type="ECO:0000256" key="5">
    <source>
        <dbReference type="ARBA" id="ARBA00023125"/>
    </source>
</evidence>
<evidence type="ECO:0000313" key="10">
    <source>
        <dbReference type="EMBL" id="CAH1446983.1"/>
    </source>
</evidence>